<reference evidence="7" key="1">
    <citation type="submission" date="2011-03" db="EMBL/GenBank/DDBJ databases">
        <title>Version 3 of the genome sequence of Otolemur garnettii (Bushbaby).</title>
        <authorList>
            <consortium name="The Broad Institute Genome Sequencing Platform"/>
            <person name="Di Palma F."/>
            <person name="Johnson J."/>
            <person name="Lander E.S."/>
            <person name="Lindblad-Toh K."/>
            <person name="Jaffe D.B."/>
            <person name="Gnerre S."/>
            <person name="MacCallum I."/>
            <person name="Przybylski D."/>
            <person name="Ribeiro F.J."/>
            <person name="Burton J.N."/>
            <person name="Walker B.J."/>
            <person name="Sharpe T."/>
            <person name="Hall G."/>
        </authorList>
    </citation>
    <scope>NUCLEOTIDE SEQUENCE [LARGE SCALE GENOMIC DNA]</scope>
</reference>
<dbReference type="EMBL" id="AAQR03155126">
    <property type="status" value="NOT_ANNOTATED_CDS"/>
    <property type="molecule type" value="Genomic_DNA"/>
</dbReference>
<dbReference type="HOGENOM" id="CLU_080055_0_0_1"/>
<dbReference type="Pfam" id="PF22835">
    <property type="entry name" value="TEX13B-like_middle"/>
    <property type="match status" value="1"/>
</dbReference>
<evidence type="ECO:0000259" key="3">
    <source>
        <dbReference type="Pfam" id="PF15186"/>
    </source>
</evidence>
<organism evidence="6 7">
    <name type="scientific">Otolemur garnettii</name>
    <name type="common">Small-eared galago</name>
    <name type="synonym">Garnett's greater bushbaby</name>
    <dbReference type="NCBI Taxonomy" id="30611"/>
    <lineage>
        <taxon>Eukaryota</taxon>
        <taxon>Metazoa</taxon>
        <taxon>Chordata</taxon>
        <taxon>Craniata</taxon>
        <taxon>Vertebrata</taxon>
        <taxon>Euteleostomi</taxon>
        <taxon>Mammalia</taxon>
        <taxon>Eutheria</taxon>
        <taxon>Euarchontoglires</taxon>
        <taxon>Primates</taxon>
        <taxon>Strepsirrhini</taxon>
        <taxon>Lorisiformes</taxon>
        <taxon>Galagidae</taxon>
        <taxon>Otolemur</taxon>
    </lineage>
</organism>
<keyword evidence="7" id="KW-1185">Reference proteome</keyword>
<evidence type="ECO:0008006" key="8">
    <source>
        <dbReference type="Google" id="ProtNLM"/>
    </source>
</evidence>
<proteinExistence type="inferred from homology"/>
<dbReference type="Pfam" id="PF22836">
    <property type="entry name" value="TEX13B_C"/>
    <property type="match status" value="1"/>
</dbReference>
<dbReference type="InterPro" id="IPR054602">
    <property type="entry name" value="TEX13A/B_middle"/>
</dbReference>
<dbReference type="PANTHER" id="PTHR23111">
    <property type="entry name" value="ZINC FINGER PROTEIN"/>
    <property type="match status" value="1"/>
</dbReference>
<evidence type="ECO:0000259" key="4">
    <source>
        <dbReference type="Pfam" id="PF22835"/>
    </source>
</evidence>
<dbReference type="GO" id="GO:0003729">
    <property type="term" value="F:mRNA binding"/>
    <property type="evidence" value="ECO:0007669"/>
    <property type="project" value="TreeGrafter"/>
</dbReference>
<feature type="region of interest" description="Disordered" evidence="2">
    <location>
        <begin position="290"/>
        <end position="311"/>
    </location>
</feature>
<dbReference type="Proteomes" id="UP000005225">
    <property type="component" value="Unassembled WGS sequence"/>
</dbReference>
<dbReference type="Pfam" id="PF15186">
    <property type="entry name" value="TEX13"/>
    <property type="match status" value="1"/>
</dbReference>
<dbReference type="AlphaFoldDB" id="H0X3M6"/>
<evidence type="ECO:0000256" key="2">
    <source>
        <dbReference type="SAM" id="MobiDB-lite"/>
    </source>
</evidence>
<evidence type="ECO:0000313" key="7">
    <source>
        <dbReference type="Proteomes" id="UP000005225"/>
    </source>
</evidence>
<feature type="compositionally biased region" description="Polar residues" evidence="2">
    <location>
        <begin position="290"/>
        <end position="305"/>
    </location>
</feature>
<reference evidence="6" key="3">
    <citation type="submission" date="2025-09" db="UniProtKB">
        <authorList>
            <consortium name="Ensembl"/>
        </authorList>
    </citation>
    <scope>IDENTIFICATION</scope>
</reference>
<dbReference type="InterPro" id="IPR055047">
    <property type="entry name" value="TEX13B_C"/>
</dbReference>
<dbReference type="GeneTree" id="ENSGT00940000161342"/>
<dbReference type="Ensembl" id="ENSOGAT00000010886.2">
    <property type="protein sequence ID" value="ENSOGAP00000009740.2"/>
    <property type="gene ID" value="ENSOGAG00000010882.2"/>
</dbReference>
<protein>
    <recommendedName>
        <fullName evidence="8">Testis expressed 13B</fullName>
    </recommendedName>
</protein>
<reference evidence="6" key="2">
    <citation type="submission" date="2025-08" db="UniProtKB">
        <authorList>
            <consortium name="Ensembl"/>
        </authorList>
    </citation>
    <scope>IDENTIFICATION</scope>
</reference>
<name>H0X3M6_OTOGA</name>
<dbReference type="InterPro" id="IPR028193">
    <property type="entry name" value="TEX13A-D_N"/>
</dbReference>
<feature type="domain" description="Testis-expressed protein 13 A-D N-terminal" evidence="3">
    <location>
        <begin position="5"/>
        <end position="154"/>
    </location>
</feature>
<sequence length="311" mass="34002">MALSPDDPCGGFQHDRVMAFINEKMAGHVKGLEFYQNNMALSWEEVEDKLSTILEDSEVPSQAKEACTWGTLALGVRFAHRQEQLQARRVQWLRDFAKLHKSAAQALASDLRELTIQKEMEHRDAAFQLQMVQNSLTEVQKERDLLRWKLLQAELGYSRQQEQAVVAASRAETYRAGEKEEDARAWTRAIIAAAVAAGDAEGGEEERDAEAGAFSTEAPQELDGGFLQYLGVGAEGGRSQVGGNSLVSFLWDTGAPGHRLTGAPSCPAPCLIHILILMPFVLLLRGTQSIPTDSTSHSTKSTPLASQLGGL</sequence>
<comment type="similarity">
    <text evidence="1">Belongs to the TEX13 family.</text>
</comment>
<accession>H0X3M6</accession>
<evidence type="ECO:0000256" key="1">
    <source>
        <dbReference type="ARBA" id="ARBA00008287"/>
    </source>
</evidence>
<feature type="domain" description="Testis-expressed protein 13A/B middle region" evidence="4">
    <location>
        <begin position="176"/>
        <end position="266"/>
    </location>
</feature>
<evidence type="ECO:0000259" key="5">
    <source>
        <dbReference type="Pfam" id="PF22836"/>
    </source>
</evidence>
<feature type="domain" description="Testis-expressed protein 13B C-terminal" evidence="5">
    <location>
        <begin position="267"/>
        <end position="310"/>
    </location>
</feature>
<dbReference type="PANTHER" id="PTHR23111:SF64">
    <property type="entry name" value="TESTIS-EXPRESSED PROTEIN 13A"/>
    <property type="match status" value="1"/>
</dbReference>
<evidence type="ECO:0000313" key="6">
    <source>
        <dbReference type="Ensembl" id="ENSOGAP00000009740.2"/>
    </source>
</evidence>